<dbReference type="CDD" id="cd07341">
    <property type="entry name" value="M56_BlaR1_MecR1_like"/>
    <property type="match status" value="1"/>
</dbReference>
<comment type="subcellular location">
    <subcellularLocation>
        <location evidence="1">Cell outer membrane</location>
        <topology evidence="1">Multi-pass membrane protein</topology>
    </subcellularLocation>
</comment>
<dbReference type="Pfam" id="PF05569">
    <property type="entry name" value="Peptidase_M56"/>
    <property type="match status" value="1"/>
</dbReference>
<keyword evidence="3" id="KW-1133">Transmembrane helix</keyword>
<dbReference type="InterPro" id="IPR037066">
    <property type="entry name" value="Plug_dom_sf"/>
</dbReference>
<accession>A0ABT8WLM4</accession>
<comment type="caution">
    <text evidence="5">The sequence shown here is derived from an EMBL/GenBank/DDBJ whole genome shotgun (WGS) entry which is preliminary data.</text>
</comment>
<evidence type="ECO:0000256" key="3">
    <source>
        <dbReference type="SAM" id="Phobius"/>
    </source>
</evidence>
<name>A0ABT8WLM4_9FLAO</name>
<keyword evidence="1" id="KW-1134">Transmembrane beta strand</keyword>
<keyword evidence="6" id="KW-1185">Reference proteome</keyword>
<dbReference type="Proteomes" id="UP001176806">
    <property type="component" value="Unassembled WGS sequence"/>
</dbReference>
<dbReference type="RefSeq" id="WP_303301180.1">
    <property type="nucleotide sequence ID" value="NZ_BAABDA010000051.1"/>
</dbReference>
<evidence type="ECO:0000256" key="2">
    <source>
        <dbReference type="SAM" id="MobiDB-lite"/>
    </source>
</evidence>
<evidence type="ECO:0000313" key="6">
    <source>
        <dbReference type="Proteomes" id="UP001176806"/>
    </source>
</evidence>
<keyword evidence="1 3" id="KW-0472">Membrane</keyword>
<gene>
    <name evidence="5" type="ORF">Q4Q40_07570</name>
</gene>
<keyword evidence="1" id="KW-0813">Transport</keyword>
<proteinExistence type="inferred from homology"/>
<dbReference type="PANTHER" id="PTHR34978:SF3">
    <property type="entry name" value="SLR0241 PROTEIN"/>
    <property type="match status" value="1"/>
</dbReference>
<comment type="similarity">
    <text evidence="1">Belongs to the TonB-dependent receptor family.</text>
</comment>
<dbReference type="InterPro" id="IPR052173">
    <property type="entry name" value="Beta-lactam_resp_regulator"/>
</dbReference>
<feature type="domain" description="Peptidase M56" evidence="4">
    <location>
        <begin position="147"/>
        <end position="251"/>
    </location>
</feature>
<evidence type="ECO:0000256" key="1">
    <source>
        <dbReference type="PROSITE-ProRule" id="PRU01360"/>
    </source>
</evidence>
<feature type="transmembrane region" description="Helical" evidence="3">
    <location>
        <begin position="34"/>
        <end position="54"/>
    </location>
</feature>
<dbReference type="InterPro" id="IPR039426">
    <property type="entry name" value="TonB-dep_rcpt-like"/>
</dbReference>
<keyword evidence="1" id="KW-0998">Cell outer membrane</keyword>
<feature type="transmembrane region" description="Helical" evidence="3">
    <location>
        <begin position="174"/>
        <end position="193"/>
    </location>
</feature>
<evidence type="ECO:0000313" key="5">
    <source>
        <dbReference type="EMBL" id="MDO5974040.1"/>
    </source>
</evidence>
<organism evidence="5 6">
    <name type="scientific">Flavivirga jejuensis</name>
    <dbReference type="NCBI Taxonomy" id="870487"/>
    <lineage>
        <taxon>Bacteria</taxon>
        <taxon>Pseudomonadati</taxon>
        <taxon>Bacteroidota</taxon>
        <taxon>Flavobacteriia</taxon>
        <taxon>Flavobacteriales</taxon>
        <taxon>Flavobacteriaceae</taxon>
        <taxon>Flavivirga</taxon>
    </lineage>
</organism>
<keyword evidence="1 3" id="KW-0812">Transmembrane</keyword>
<dbReference type="InterPro" id="IPR008756">
    <property type="entry name" value="Peptidase_M56"/>
</dbReference>
<protein>
    <submittedName>
        <fullName evidence="5">M56 family metallopeptidase</fullName>
    </submittedName>
</protein>
<reference evidence="5" key="1">
    <citation type="submission" date="2023-07" db="EMBL/GenBank/DDBJ databases">
        <title>Two novel species in the genus Flavivirga.</title>
        <authorList>
            <person name="Kwon K."/>
        </authorList>
    </citation>
    <scope>NUCLEOTIDE SEQUENCE</scope>
    <source>
        <strain evidence="5">KACC 14158</strain>
    </source>
</reference>
<evidence type="ECO:0000259" key="4">
    <source>
        <dbReference type="Pfam" id="PF05569"/>
    </source>
</evidence>
<feature type="transmembrane region" description="Helical" evidence="3">
    <location>
        <begin position="126"/>
        <end position="145"/>
    </location>
</feature>
<feature type="transmembrane region" description="Helical" evidence="3">
    <location>
        <begin position="90"/>
        <end position="114"/>
    </location>
</feature>
<sequence length="940" mass="107915">MVYLLKACVVTAIFYIIYKVFLQRNTFFKSNRGFLLLGLITSFIFPFLVIHTYIEYTPASTIITDYNFEDISTVVETKEEPFNILDYLPIVYFLGVSFFSIRFITQFTSLITLIFKNKNEKHGDFIYVKIHTNISPFSFFNWIVYNPDQFNKTELDQIIMHEKVHAQQYHSIDILLTQLSCILLWFNPFIWLYNKDLKQNLEFLADSSVINHIKYKKEYQYTLLKTSLPTHQLALSNNFYNSLIKKRIIMLHKSKSKKINLIKYAFVIPLLTIFLMSFNTENVYVETPDLNAENETAITEVSSAKNDIETFIIYNNFTDAKFNAFKAELKSKGYDFNLKNIQRRVNNFITAINFTISKNGIDGNYTVSSGEFGINTIVIEYSKIKNKFSINTLNFLENEKRNANNPDVVEIIIDKNTTHASIENKKKLLEEKHNIVFDFEIIDKNSKNEIVTYSFKIGHKDKKSSSQKITINASNPTVIKYNPITNSVSYNVIDIKGDNYGFVQNFEKLNYYVIHKDNSDENLRSAAKYLKKKGITVKFTNVKRNDKGEIISIKINAKSEYGNVNYNHDSGEPIPSIAISYHNGGKGLKIGAPPIPNDHNFKKKKNKNENKNEDKDKDEDENSKKNLLVRNHTTDEVLKLYAEKLKKKGVTIEFNDVKRNVKGKIISININARSEYGNVNYNQNHGEPITPIVISNDKENGLKIGLYKPYNQYAMNEASLSSSYSFNTNSNPEPKVIEKLIKESKGKAIYILDGKEITEKELRSINEDKISHISILKGKSAAKKYGEKSKNGVVEITTKVEEYKKNQISEINNSTLPLYIIDGKEMTKEDLGDFEDIDHNNIYSLNVIKGKTATKKYGDKGKNGVVEIAYKKEKTQIKGINGNTPPLYILDGKEITNEGFETIDRGNIHSINVIKDKEDATKKYSEKGKNGVIEITTKKE</sequence>
<dbReference type="PANTHER" id="PTHR34978">
    <property type="entry name" value="POSSIBLE SENSOR-TRANSDUCER PROTEIN BLAR"/>
    <property type="match status" value="1"/>
</dbReference>
<feature type="region of interest" description="Disordered" evidence="2">
    <location>
        <begin position="588"/>
        <end position="628"/>
    </location>
</feature>
<dbReference type="PROSITE" id="PS52016">
    <property type="entry name" value="TONB_DEPENDENT_REC_3"/>
    <property type="match status" value="1"/>
</dbReference>
<dbReference type="EMBL" id="JAUOEL010000002">
    <property type="protein sequence ID" value="MDO5974040.1"/>
    <property type="molecule type" value="Genomic_DNA"/>
</dbReference>
<feature type="transmembrane region" description="Helical" evidence="3">
    <location>
        <begin position="6"/>
        <end position="22"/>
    </location>
</feature>
<feature type="transmembrane region" description="Helical" evidence="3">
    <location>
        <begin position="261"/>
        <end position="278"/>
    </location>
</feature>
<dbReference type="Gene3D" id="2.170.130.10">
    <property type="entry name" value="TonB-dependent receptor, plug domain"/>
    <property type="match status" value="3"/>
</dbReference>